<dbReference type="Gene3D" id="1.50.10.10">
    <property type="match status" value="1"/>
</dbReference>
<dbReference type="AlphaFoldDB" id="A0A841TBG0"/>
<comment type="caution">
    <text evidence="3">The sequence shown here is derived from an EMBL/GenBank/DDBJ whole genome shotgun (WGS) entry which is preliminary data.</text>
</comment>
<accession>A0A841TBG0</accession>
<dbReference type="InterPro" id="IPR010819">
    <property type="entry name" value="AGE/CE"/>
</dbReference>
<evidence type="ECO:0000256" key="2">
    <source>
        <dbReference type="ARBA" id="ARBA00023235"/>
    </source>
</evidence>
<gene>
    <name evidence="3" type="ORF">H4Q31_08520</name>
</gene>
<dbReference type="GO" id="GO:0005975">
    <property type="term" value="P:carbohydrate metabolic process"/>
    <property type="evidence" value="ECO:0007669"/>
    <property type="project" value="InterPro"/>
</dbReference>
<dbReference type="InterPro" id="IPR008928">
    <property type="entry name" value="6-hairpin_glycosidase_sf"/>
</dbReference>
<dbReference type="SUPFAM" id="SSF48208">
    <property type="entry name" value="Six-hairpin glycosidases"/>
    <property type="match status" value="1"/>
</dbReference>
<evidence type="ECO:0000256" key="1">
    <source>
        <dbReference type="ARBA" id="ARBA00008558"/>
    </source>
</evidence>
<sequence length="139" mass="16208">MFKLLPQSGELIWEHYNADWETGKSIGIIIREKQKTKLVRMDIFLVILLNGAKLLDQYAPEVWHALYAERLFRFAATKGVDRENGGIFYSMDDPNRRIIDTDKSYWVMAEAIGASALSASKIGQSEYRKWYIDIFSYCW</sequence>
<keyword evidence="2 3" id="KW-0413">Isomerase</keyword>
<dbReference type="GO" id="GO:0016853">
    <property type="term" value="F:isomerase activity"/>
    <property type="evidence" value="ECO:0007669"/>
    <property type="project" value="UniProtKB-KW"/>
</dbReference>
<dbReference type="EMBL" id="JACJVN010000030">
    <property type="protein sequence ID" value="MBB6677365.1"/>
    <property type="molecule type" value="Genomic_DNA"/>
</dbReference>
<evidence type="ECO:0000313" key="4">
    <source>
        <dbReference type="Proteomes" id="UP000574133"/>
    </source>
</evidence>
<proteinExistence type="inferred from homology"/>
<dbReference type="Proteomes" id="UP000574133">
    <property type="component" value="Unassembled WGS sequence"/>
</dbReference>
<dbReference type="InterPro" id="IPR012341">
    <property type="entry name" value="6hp_glycosidase-like_sf"/>
</dbReference>
<reference evidence="3 4" key="1">
    <citation type="submission" date="2020-08" db="EMBL/GenBank/DDBJ databases">
        <title>Cohnella phylogeny.</title>
        <authorList>
            <person name="Dunlap C."/>
        </authorList>
    </citation>
    <scope>NUCLEOTIDE SEQUENCE [LARGE SCALE GENOMIC DNA]</scope>
    <source>
        <strain evidence="3 4">DSM 103658</strain>
    </source>
</reference>
<protein>
    <submittedName>
        <fullName evidence="3">AGE family epimerase/isomerase</fullName>
    </submittedName>
</protein>
<comment type="similarity">
    <text evidence="1">Belongs to the N-acylglucosamine 2-epimerase family.</text>
</comment>
<organism evidence="3 4">
    <name type="scientific">Cohnella lubricantis</name>
    <dbReference type="NCBI Taxonomy" id="2163172"/>
    <lineage>
        <taxon>Bacteria</taxon>
        <taxon>Bacillati</taxon>
        <taxon>Bacillota</taxon>
        <taxon>Bacilli</taxon>
        <taxon>Bacillales</taxon>
        <taxon>Paenibacillaceae</taxon>
        <taxon>Cohnella</taxon>
    </lineage>
</organism>
<keyword evidence="4" id="KW-1185">Reference proteome</keyword>
<evidence type="ECO:0000313" key="3">
    <source>
        <dbReference type="EMBL" id="MBB6677365.1"/>
    </source>
</evidence>
<name>A0A841TBG0_9BACL</name>
<dbReference type="Pfam" id="PF07221">
    <property type="entry name" value="GlcNAc_2-epim"/>
    <property type="match status" value="1"/>
</dbReference>